<dbReference type="InterPro" id="IPR002068">
    <property type="entry name" value="A-crystallin/Hsp20_dom"/>
</dbReference>
<organism evidence="4 5">
    <name type="scientific">Saccharomonospora azurea NA-128</name>
    <dbReference type="NCBI Taxonomy" id="882081"/>
    <lineage>
        <taxon>Bacteria</taxon>
        <taxon>Bacillati</taxon>
        <taxon>Actinomycetota</taxon>
        <taxon>Actinomycetes</taxon>
        <taxon>Pseudonocardiales</taxon>
        <taxon>Pseudonocardiaceae</taxon>
        <taxon>Saccharomonospora</taxon>
    </lineage>
</organism>
<dbReference type="CDD" id="cd06464">
    <property type="entry name" value="ACD_sHsps-like"/>
    <property type="match status" value="1"/>
</dbReference>
<evidence type="ECO:0000313" key="4">
    <source>
        <dbReference type="EMBL" id="EHY87925.1"/>
    </source>
</evidence>
<proteinExistence type="inferred from homology"/>
<gene>
    <name evidence="4" type="ORF">SacazDRAFT_00978</name>
</gene>
<feature type="domain" description="SHSP" evidence="3">
    <location>
        <begin position="31"/>
        <end position="141"/>
    </location>
</feature>
<dbReference type="PROSITE" id="PS01031">
    <property type="entry name" value="SHSP"/>
    <property type="match status" value="1"/>
</dbReference>
<dbReference type="OrthoDB" id="3855217at2"/>
<dbReference type="InterPro" id="IPR008978">
    <property type="entry name" value="HSP20-like_chaperone"/>
</dbReference>
<dbReference type="RefSeq" id="WP_005439191.1">
    <property type="nucleotide sequence ID" value="NZ_CM001466.1"/>
</dbReference>
<dbReference type="AlphaFoldDB" id="H8GED0"/>
<comment type="similarity">
    <text evidence="1 2">Belongs to the small heat shock protein (HSP20) family.</text>
</comment>
<keyword evidence="5" id="KW-1185">Reference proteome</keyword>
<dbReference type="InterPro" id="IPR031107">
    <property type="entry name" value="Small_HSP"/>
</dbReference>
<dbReference type="Pfam" id="PF00011">
    <property type="entry name" value="HSP20"/>
    <property type="match status" value="1"/>
</dbReference>
<evidence type="ECO:0000313" key="5">
    <source>
        <dbReference type="Proteomes" id="UP000004705"/>
    </source>
</evidence>
<dbReference type="HOGENOM" id="CLU_046737_8_2_11"/>
<dbReference type="Gene3D" id="2.60.40.790">
    <property type="match status" value="1"/>
</dbReference>
<keyword evidence="4" id="KW-0346">Stress response</keyword>
<sequence length="141" mass="15920">MSQPERSHGRALIPEFRDLLDMLPTMSGLRPALDLHSIRVEDRIEGDTYVLRAELPGIDVDNDLEITVHNGLLTIEAERKEEETEGGRSEFRYGSFARTVALPSGAREDGIDAEYDNGILTVRVPLSKPEDKRRQIRVRHG</sequence>
<name>H8GED0_9PSEU</name>
<dbReference type="EMBL" id="CM001466">
    <property type="protein sequence ID" value="EHY87925.1"/>
    <property type="molecule type" value="Genomic_DNA"/>
</dbReference>
<dbReference type="Proteomes" id="UP000004705">
    <property type="component" value="Chromosome"/>
</dbReference>
<reference evidence="4 5" key="1">
    <citation type="journal article" date="2012" name="Stand. Genomic Sci.">
        <title>Genome sequence of the soil bacterium Saccharomonospora azurea type strain (NA-128(T)).</title>
        <authorList>
            <person name="Klenk H.P."/>
            <person name="Held B."/>
            <person name="Lucas S."/>
            <person name="Lapidus A."/>
            <person name="Copeland A."/>
            <person name="Hammon N."/>
            <person name="Pitluck S."/>
            <person name="Goodwin L.A."/>
            <person name="Han C."/>
            <person name="Tapia R."/>
            <person name="Brambilla E.M."/>
            <person name="Potter G."/>
            <person name="Land M."/>
            <person name="Ivanova N."/>
            <person name="Rohde M."/>
            <person name="Goker M."/>
            <person name="Detter J.C."/>
            <person name="Kyrpides N.C."/>
            <person name="Woyke T."/>
        </authorList>
    </citation>
    <scope>NUCLEOTIDE SEQUENCE [LARGE SCALE GENOMIC DNA]</scope>
    <source>
        <strain evidence="4 5">NA-128</strain>
    </source>
</reference>
<evidence type="ECO:0000259" key="3">
    <source>
        <dbReference type="PROSITE" id="PS01031"/>
    </source>
</evidence>
<evidence type="ECO:0000256" key="2">
    <source>
        <dbReference type="RuleBase" id="RU003616"/>
    </source>
</evidence>
<dbReference type="SUPFAM" id="SSF49764">
    <property type="entry name" value="HSP20-like chaperones"/>
    <property type="match status" value="1"/>
</dbReference>
<dbReference type="PANTHER" id="PTHR11527">
    <property type="entry name" value="HEAT-SHOCK PROTEIN 20 FAMILY MEMBER"/>
    <property type="match status" value="1"/>
</dbReference>
<protein>
    <submittedName>
        <fullName evidence="4">Molecular chaperone (Small heat shock protein)</fullName>
    </submittedName>
</protein>
<accession>H8GED0</accession>
<evidence type="ECO:0000256" key="1">
    <source>
        <dbReference type="PROSITE-ProRule" id="PRU00285"/>
    </source>
</evidence>